<dbReference type="EMBL" id="BLXT01003598">
    <property type="protein sequence ID" value="GFO02539.1"/>
    <property type="molecule type" value="Genomic_DNA"/>
</dbReference>
<dbReference type="Proteomes" id="UP000735302">
    <property type="component" value="Unassembled WGS sequence"/>
</dbReference>
<accession>A0AAV4A4D0</accession>
<dbReference type="InterPro" id="IPR012337">
    <property type="entry name" value="RNaseH-like_sf"/>
</dbReference>
<evidence type="ECO:0000256" key="6">
    <source>
        <dbReference type="ARBA" id="ARBA00022918"/>
    </source>
</evidence>
<name>A0AAV4A4D0_9GAST</name>
<evidence type="ECO:0000259" key="7">
    <source>
        <dbReference type="PROSITE" id="PS50994"/>
    </source>
</evidence>
<protein>
    <submittedName>
        <fullName evidence="8">Transposon ty3-g Gag-Pol polyprotein</fullName>
    </submittedName>
</protein>
<evidence type="ECO:0000256" key="1">
    <source>
        <dbReference type="ARBA" id="ARBA00022679"/>
    </source>
</evidence>
<dbReference type="InterPro" id="IPR036397">
    <property type="entry name" value="RNaseH_sf"/>
</dbReference>
<keyword evidence="1" id="KW-0808">Transferase</keyword>
<dbReference type="PROSITE" id="PS50994">
    <property type="entry name" value="INTEGRASE"/>
    <property type="match status" value="1"/>
</dbReference>
<dbReference type="InterPro" id="IPR050951">
    <property type="entry name" value="Retrovirus_Pol_polyprotein"/>
</dbReference>
<evidence type="ECO:0000256" key="3">
    <source>
        <dbReference type="ARBA" id="ARBA00022722"/>
    </source>
</evidence>
<proteinExistence type="predicted"/>
<dbReference type="GO" id="GO:0003676">
    <property type="term" value="F:nucleic acid binding"/>
    <property type="evidence" value="ECO:0007669"/>
    <property type="project" value="InterPro"/>
</dbReference>
<evidence type="ECO:0000313" key="9">
    <source>
        <dbReference type="Proteomes" id="UP000735302"/>
    </source>
</evidence>
<organism evidence="8 9">
    <name type="scientific">Plakobranchus ocellatus</name>
    <dbReference type="NCBI Taxonomy" id="259542"/>
    <lineage>
        <taxon>Eukaryota</taxon>
        <taxon>Metazoa</taxon>
        <taxon>Spiralia</taxon>
        <taxon>Lophotrochozoa</taxon>
        <taxon>Mollusca</taxon>
        <taxon>Gastropoda</taxon>
        <taxon>Heterobranchia</taxon>
        <taxon>Euthyneura</taxon>
        <taxon>Panpulmonata</taxon>
        <taxon>Sacoglossa</taxon>
        <taxon>Placobranchoidea</taxon>
        <taxon>Plakobranchidae</taxon>
        <taxon>Plakobranchus</taxon>
    </lineage>
</organism>
<feature type="domain" description="Integrase catalytic" evidence="7">
    <location>
        <begin position="124"/>
        <end position="250"/>
    </location>
</feature>
<dbReference type="SUPFAM" id="SSF56672">
    <property type="entry name" value="DNA/RNA polymerases"/>
    <property type="match status" value="1"/>
</dbReference>
<keyword evidence="6" id="KW-0695">RNA-directed DNA polymerase</keyword>
<dbReference type="InterPro" id="IPR001584">
    <property type="entry name" value="Integrase_cat-core"/>
</dbReference>
<dbReference type="GO" id="GO:0003964">
    <property type="term" value="F:RNA-directed DNA polymerase activity"/>
    <property type="evidence" value="ECO:0007669"/>
    <property type="project" value="UniProtKB-KW"/>
</dbReference>
<reference evidence="8 9" key="1">
    <citation type="journal article" date="2021" name="Elife">
        <title>Chloroplast acquisition without the gene transfer in kleptoplastic sea slugs, Plakobranchus ocellatus.</title>
        <authorList>
            <person name="Maeda T."/>
            <person name="Takahashi S."/>
            <person name="Yoshida T."/>
            <person name="Shimamura S."/>
            <person name="Takaki Y."/>
            <person name="Nagai Y."/>
            <person name="Toyoda A."/>
            <person name="Suzuki Y."/>
            <person name="Arimoto A."/>
            <person name="Ishii H."/>
            <person name="Satoh N."/>
            <person name="Nishiyama T."/>
            <person name="Hasebe M."/>
            <person name="Maruyama T."/>
            <person name="Minagawa J."/>
            <person name="Obokata J."/>
            <person name="Shigenobu S."/>
        </authorList>
    </citation>
    <scope>NUCLEOTIDE SEQUENCE [LARGE SCALE GENOMIC DNA]</scope>
</reference>
<dbReference type="AlphaFoldDB" id="A0AAV4A4D0"/>
<dbReference type="Pfam" id="PF17917">
    <property type="entry name" value="RT_RNaseH"/>
    <property type="match status" value="1"/>
</dbReference>
<evidence type="ECO:0000313" key="8">
    <source>
        <dbReference type="EMBL" id="GFO02539.1"/>
    </source>
</evidence>
<dbReference type="InterPro" id="IPR043502">
    <property type="entry name" value="DNA/RNA_pol_sf"/>
</dbReference>
<gene>
    <name evidence="8" type="ORF">PoB_002904400</name>
</gene>
<dbReference type="PANTHER" id="PTHR37984">
    <property type="entry name" value="PROTEIN CBG26694"/>
    <property type="match status" value="1"/>
</dbReference>
<dbReference type="GO" id="GO:0015074">
    <property type="term" value="P:DNA integration"/>
    <property type="evidence" value="ECO:0007669"/>
    <property type="project" value="InterPro"/>
</dbReference>
<dbReference type="GO" id="GO:0004519">
    <property type="term" value="F:endonuclease activity"/>
    <property type="evidence" value="ECO:0007669"/>
    <property type="project" value="UniProtKB-KW"/>
</dbReference>
<evidence type="ECO:0000256" key="4">
    <source>
        <dbReference type="ARBA" id="ARBA00022759"/>
    </source>
</evidence>
<keyword evidence="2" id="KW-0548">Nucleotidyltransferase</keyword>
<dbReference type="SUPFAM" id="SSF53098">
    <property type="entry name" value="Ribonuclease H-like"/>
    <property type="match status" value="1"/>
</dbReference>
<evidence type="ECO:0000256" key="2">
    <source>
        <dbReference type="ARBA" id="ARBA00022695"/>
    </source>
</evidence>
<sequence length="250" mass="28451">MLIQEGQVVSYASRSLTDVESRYSQTEPEMLAVVFGVEKFHIYLHGSTFTVITDHKPLLGIIGSCRPTSVRIDRWRLRLMPYEFTLIYRPGKDAENPADYLSRHPRTKPSRHNDGENYVNYVANTALPNALSLEEVRKETKQDRVLVAVMTSISTGMWNSRLVSHRFPEVEIVKSTSAHATVPKIISMFSRFGTPSVLKTDNGAPFNGKEFSIFAQKYGFKHRKITPLWPEANGEAERFVQSLNKFVHTC</sequence>
<keyword evidence="3" id="KW-0540">Nuclease</keyword>
<dbReference type="GO" id="GO:0016787">
    <property type="term" value="F:hydrolase activity"/>
    <property type="evidence" value="ECO:0007669"/>
    <property type="project" value="UniProtKB-KW"/>
</dbReference>
<dbReference type="CDD" id="cd09274">
    <property type="entry name" value="RNase_HI_RT_Ty3"/>
    <property type="match status" value="1"/>
</dbReference>
<keyword evidence="5" id="KW-0378">Hydrolase</keyword>
<keyword evidence="9" id="KW-1185">Reference proteome</keyword>
<dbReference type="InterPro" id="IPR041373">
    <property type="entry name" value="RT_RNaseH"/>
</dbReference>
<keyword evidence="4" id="KW-0255">Endonuclease</keyword>
<comment type="caution">
    <text evidence="8">The sequence shown here is derived from an EMBL/GenBank/DDBJ whole genome shotgun (WGS) entry which is preliminary data.</text>
</comment>
<dbReference type="PANTHER" id="PTHR37984:SF11">
    <property type="entry name" value="INTEGRASE CATALYTIC DOMAIN-CONTAINING PROTEIN"/>
    <property type="match status" value="1"/>
</dbReference>
<evidence type="ECO:0000256" key="5">
    <source>
        <dbReference type="ARBA" id="ARBA00022801"/>
    </source>
</evidence>
<dbReference type="Gene3D" id="3.30.420.10">
    <property type="entry name" value="Ribonuclease H-like superfamily/Ribonuclease H"/>
    <property type="match status" value="1"/>
</dbReference>